<evidence type="ECO:0008006" key="6">
    <source>
        <dbReference type="Google" id="ProtNLM"/>
    </source>
</evidence>
<sequence>MIQEESSNYSKRIWFNKSATDWNEALPVGNGRLGGMIFGGVREERIALNEDSVWSGQPHENENPLTQISLDQVRDLLFQGKHKEAHDLAHETMRIPNNPNYGNYQPLGDLLLSFRLPEGEPSNYERELDLNTAITTTSYRFGETHFLRRVFCSFPDQALIVRLEQEGQLLRDYACTIMLDRKQPVKLTFDGCDTLMMSGECEDGGVGFEVQLRVVLEEGCVFPVESGLRLEGFRTATIFMTAQTTYRKREPALVCREELDKAVCKGYEAIRLSHVKDHGELFERVQLRLDEGGKENIPTDIRLEAFRHGEIDLSLIALHFHFGRYLLIACSRPGTLPANLQGIWNESFTPPWFSDYTININLQMNYWLAETCNLSELAEPLFTFLEALRREGRRTALERYGSNGIAFGVRTNPWHTTTLRNYVHLLWHEGAAWLASHMWEHYLFSGDLDFLRLRAYPFIKEATLFYLDFMVEHPVTGHLVSGPTTSPENQYIAPDGTIGSLDMSPAATVQIINELFEQCIKAGPVVGENEGFLEIVSQAKERLPPLRIGKKGQLMEWSEDYVEEEPGHRHMSHLYGLFPGTSIHQGSPNLIEAARRTIELRLANGGGHTGWSCAWLINLFARLEDGNQAETMIEMLLRHSTQFNLLDVCPPFQIDGNFGGSAGVVEMLLQSTSDELALLPALPDSWSNGFVSGLRARGGFEVSITWEVGLLKEARIVASREQQCFIHATQAFIIDGEAATIQRLAPNRVYAEVSAGACLIIRAE</sequence>
<dbReference type="InterPro" id="IPR049053">
    <property type="entry name" value="AFCA-like_C"/>
</dbReference>
<dbReference type="InterPro" id="IPR008928">
    <property type="entry name" value="6-hairpin_glycosidase_sf"/>
</dbReference>
<dbReference type="InterPro" id="IPR027414">
    <property type="entry name" value="GH95_N_dom"/>
</dbReference>
<evidence type="ECO:0000259" key="1">
    <source>
        <dbReference type="Pfam" id="PF14498"/>
    </source>
</evidence>
<dbReference type="InterPro" id="IPR054363">
    <property type="entry name" value="GH95_cat"/>
</dbReference>
<dbReference type="PANTHER" id="PTHR31084:SF0">
    <property type="entry name" value="ALPHA-L-FUCOSIDASE 2"/>
    <property type="match status" value="1"/>
</dbReference>
<feature type="domain" description="Glycosyl hydrolase family 95 catalytic" evidence="3">
    <location>
        <begin position="266"/>
        <end position="668"/>
    </location>
</feature>
<evidence type="ECO:0000259" key="2">
    <source>
        <dbReference type="Pfam" id="PF21307"/>
    </source>
</evidence>
<dbReference type="SUPFAM" id="SSF48208">
    <property type="entry name" value="Six-hairpin glycosidases"/>
    <property type="match status" value="1"/>
</dbReference>
<dbReference type="Pfam" id="PF14498">
    <property type="entry name" value="Glyco_hyd_65N_2"/>
    <property type="match status" value="1"/>
</dbReference>
<keyword evidence="5" id="KW-1185">Reference proteome</keyword>
<dbReference type="Proteomes" id="UP000187313">
    <property type="component" value="Unassembled WGS sequence"/>
</dbReference>
<feature type="domain" description="Alpha fucosidase A-like C-terminal" evidence="2">
    <location>
        <begin position="670"/>
        <end position="753"/>
    </location>
</feature>
<evidence type="ECO:0000313" key="4">
    <source>
        <dbReference type="EMBL" id="OMD45967.1"/>
    </source>
</evidence>
<reference evidence="4 5" key="1">
    <citation type="submission" date="2016-10" db="EMBL/GenBank/DDBJ databases">
        <title>Paenibacillus species isolates.</title>
        <authorList>
            <person name="Beno S.M."/>
        </authorList>
    </citation>
    <scope>NUCLEOTIDE SEQUENCE [LARGE SCALE GENOMIC DNA]</scope>
    <source>
        <strain evidence="4 5">FSL R5-0923</strain>
    </source>
</reference>
<accession>A0ABX3H9S5</accession>
<dbReference type="PIRSF" id="PIRSF007663">
    <property type="entry name" value="UCP007663"/>
    <property type="match status" value="1"/>
</dbReference>
<dbReference type="Gene3D" id="1.50.10.10">
    <property type="match status" value="1"/>
</dbReference>
<evidence type="ECO:0000259" key="3">
    <source>
        <dbReference type="Pfam" id="PF22124"/>
    </source>
</evidence>
<comment type="caution">
    <text evidence="4">The sequence shown here is derived from an EMBL/GenBank/DDBJ whole genome shotgun (WGS) entry which is preliminary data.</text>
</comment>
<protein>
    <recommendedName>
        <fullName evidence="6">Alpha-L-fucosidase</fullName>
    </recommendedName>
</protein>
<organism evidence="4 5">
    <name type="scientific">Paenibacillus odorifer</name>
    <dbReference type="NCBI Taxonomy" id="189426"/>
    <lineage>
        <taxon>Bacteria</taxon>
        <taxon>Bacillati</taxon>
        <taxon>Bacillota</taxon>
        <taxon>Bacilli</taxon>
        <taxon>Bacillales</taxon>
        <taxon>Paenibacillaceae</taxon>
        <taxon>Paenibacillus</taxon>
    </lineage>
</organism>
<dbReference type="Pfam" id="PF21307">
    <property type="entry name" value="Glyco_hydro_95_C"/>
    <property type="match status" value="1"/>
</dbReference>
<gene>
    <name evidence="4" type="ORF">BSK51_27865</name>
</gene>
<dbReference type="InterPro" id="IPR012341">
    <property type="entry name" value="6hp_glycosidase-like_sf"/>
</dbReference>
<dbReference type="InterPro" id="IPR016518">
    <property type="entry name" value="Alpha-L-fucosidase"/>
</dbReference>
<dbReference type="Gene3D" id="2.70.98.50">
    <property type="entry name" value="putative glycoside hydrolase family protein from bacillus halodurans"/>
    <property type="match status" value="1"/>
</dbReference>
<dbReference type="RefSeq" id="WP_076300930.1">
    <property type="nucleotide sequence ID" value="NZ_MPTD01000027.1"/>
</dbReference>
<dbReference type="EMBL" id="MPTD01000027">
    <property type="protein sequence ID" value="OMD45967.1"/>
    <property type="molecule type" value="Genomic_DNA"/>
</dbReference>
<evidence type="ECO:0000313" key="5">
    <source>
        <dbReference type="Proteomes" id="UP000187313"/>
    </source>
</evidence>
<name>A0ABX3H9S5_9BACL</name>
<proteinExistence type="predicted"/>
<dbReference type="PANTHER" id="PTHR31084">
    <property type="entry name" value="ALPHA-L-FUCOSIDASE 2"/>
    <property type="match status" value="1"/>
</dbReference>
<feature type="domain" description="Glycosyl hydrolase family 95 N-terminal" evidence="1">
    <location>
        <begin position="13"/>
        <end position="248"/>
    </location>
</feature>
<dbReference type="Pfam" id="PF22124">
    <property type="entry name" value="Glyco_hydro_95_cat"/>
    <property type="match status" value="1"/>
</dbReference>